<reference evidence="1" key="1">
    <citation type="submission" date="2020-05" db="EMBL/GenBank/DDBJ databases">
        <title>Phylogenomic resolution of chytrid fungi.</title>
        <authorList>
            <person name="Stajich J.E."/>
            <person name="Amses K."/>
            <person name="Simmons R."/>
            <person name="Seto K."/>
            <person name="Myers J."/>
            <person name="Bonds A."/>
            <person name="Quandt C.A."/>
            <person name="Barry K."/>
            <person name="Liu P."/>
            <person name="Grigoriev I."/>
            <person name="Longcore J.E."/>
            <person name="James T.Y."/>
        </authorList>
    </citation>
    <scope>NUCLEOTIDE SEQUENCE</scope>
    <source>
        <strain evidence="1">JEL0379</strain>
    </source>
</reference>
<dbReference type="EMBL" id="JADGJQ010000090">
    <property type="protein sequence ID" value="KAJ3170937.1"/>
    <property type="molecule type" value="Genomic_DNA"/>
</dbReference>
<protein>
    <submittedName>
        <fullName evidence="1">Uncharacterized protein</fullName>
    </submittedName>
</protein>
<accession>A0AAD5XMM3</accession>
<proteinExistence type="predicted"/>
<gene>
    <name evidence="1" type="ORF">HDU87_008639</name>
</gene>
<dbReference type="Proteomes" id="UP001212152">
    <property type="component" value="Unassembled WGS sequence"/>
</dbReference>
<name>A0AAD5XMM3_9FUNG</name>
<evidence type="ECO:0000313" key="2">
    <source>
        <dbReference type="Proteomes" id="UP001212152"/>
    </source>
</evidence>
<organism evidence="1 2">
    <name type="scientific">Geranomyces variabilis</name>
    <dbReference type="NCBI Taxonomy" id="109894"/>
    <lineage>
        <taxon>Eukaryota</taxon>
        <taxon>Fungi</taxon>
        <taxon>Fungi incertae sedis</taxon>
        <taxon>Chytridiomycota</taxon>
        <taxon>Chytridiomycota incertae sedis</taxon>
        <taxon>Chytridiomycetes</taxon>
        <taxon>Spizellomycetales</taxon>
        <taxon>Powellomycetaceae</taxon>
        <taxon>Geranomyces</taxon>
    </lineage>
</organism>
<keyword evidence="2" id="KW-1185">Reference proteome</keyword>
<dbReference type="AlphaFoldDB" id="A0AAD5XMM3"/>
<sequence>MNTVTGTAPWNLSNLLVASTLPCGYTNVTLVTQSDVMPNWTNSTSGNTCKRVTVDSFEASGSNSLGVVATDDQTMTTYTVAGGQVTMVPAKGGASYWYEEIDIGGKPFNAAATPYLVFSVQTSAIGGSFQLNVESGQIGSGSRVSLTTLTPGTTARNYVVPLANYLTTTQLQNVISIGWNSFASDGTSSWMFKGLSLVSNYTTCGVVTPTVVTVVQSGGRKLAVDMFTLSFWVVLISFVVHSA</sequence>
<evidence type="ECO:0000313" key="1">
    <source>
        <dbReference type="EMBL" id="KAJ3170937.1"/>
    </source>
</evidence>
<comment type="caution">
    <text evidence="1">The sequence shown here is derived from an EMBL/GenBank/DDBJ whole genome shotgun (WGS) entry which is preliminary data.</text>
</comment>